<dbReference type="KEGG" id="cwo:Cwoe_2110"/>
<dbReference type="Pfam" id="PF00171">
    <property type="entry name" value="Aldedh"/>
    <property type="match status" value="1"/>
</dbReference>
<name>D3F4G3_CONWI</name>
<dbReference type="InterPro" id="IPR016160">
    <property type="entry name" value="Ald_DH_CS_CYS"/>
</dbReference>
<evidence type="ECO:0000256" key="5">
    <source>
        <dbReference type="PROSITE-ProRule" id="PRU10007"/>
    </source>
</evidence>
<dbReference type="RefSeq" id="WP_012933586.1">
    <property type="nucleotide sequence ID" value="NC_013739.1"/>
</dbReference>
<evidence type="ECO:0000256" key="4">
    <source>
        <dbReference type="ARBA" id="ARBA00049194"/>
    </source>
</evidence>
<dbReference type="NCBIfam" id="NF010000">
    <property type="entry name" value="PRK13473.1"/>
    <property type="match status" value="1"/>
</dbReference>
<dbReference type="STRING" id="469383.Cwoe_2110"/>
<dbReference type="PROSITE" id="PS00687">
    <property type="entry name" value="ALDEHYDE_DEHYDR_GLU"/>
    <property type="match status" value="1"/>
</dbReference>
<dbReference type="SUPFAM" id="SSF53720">
    <property type="entry name" value="ALDH-like"/>
    <property type="match status" value="1"/>
</dbReference>
<dbReference type="OrthoDB" id="6882680at2"/>
<dbReference type="InterPro" id="IPR015590">
    <property type="entry name" value="Aldehyde_DH_dom"/>
</dbReference>
<dbReference type="Proteomes" id="UP000008229">
    <property type="component" value="Chromosome"/>
</dbReference>
<dbReference type="PROSITE" id="PS00070">
    <property type="entry name" value="ALDEHYDE_DEHYDR_CYS"/>
    <property type="match status" value="1"/>
</dbReference>
<dbReference type="Gene3D" id="3.40.605.10">
    <property type="entry name" value="Aldehyde Dehydrogenase, Chain A, domain 1"/>
    <property type="match status" value="1"/>
</dbReference>
<dbReference type="InterPro" id="IPR029510">
    <property type="entry name" value="Ald_DH_CS_GLU"/>
</dbReference>
<dbReference type="EMBL" id="CP001854">
    <property type="protein sequence ID" value="ADB50535.1"/>
    <property type="molecule type" value="Genomic_DNA"/>
</dbReference>
<reference evidence="8 9" key="1">
    <citation type="journal article" date="2010" name="Stand. Genomic Sci.">
        <title>Complete genome sequence of Conexibacter woesei type strain (ID131577).</title>
        <authorList>
            <person name="Pukall R."/>
            <person name="Lapidus A."/>
            <person name="Glavina Del Rio T."/>
            <person name="Copeland A."/>
            <person name="Tice H."/>
            <person name="Cheng J.-F."/>
            <person name="Lucas S."/>
            <person name="Chen F."/>
            <person name="Nolan M."/>
            <person name="Bruce D."/>
            <person name="Goodwin L."/>
            <person name="Pitluck S."/>
            <person name="Mavromatis K."/>
            <person name="Ivanova N."/>
            <person name="Ovchinnikova G."/>
            <person name="Pati A."/>
            <person name="Chen A."/>
            <person name="Palaniappan K."/>
            <person name="Land M."/>
            <person name="Hauser L."/>
            <person name="Chang Y.-J."/>
            <person name="Jeffries C.D."/>
            <person name="Chain P."/>
            <person name="Meincke L."/>
            <person name="Sims D."/>
            <person name="Brettin T."/>
            <person name="Detter J.C."/>
            <person name="Rohde M."/>
            <person name="Goeker M."/>
            <person name="Bristow J."/>
            <person name="Eisen J.A."/>
            <person name="Markowitz V."/>
            <person name="Kyrpides N.C."/>
            <person name="Klenk H.-P."/>
            <person name="Hugenholtz P."/>
        </authorList>
    </citation>
    <scope>NUCLEOTIDE SEQUENCE [LARGE SCALE GENOMIC DNA]</scope>
    <source>
        <strain evidence="9">DSM 14684 / CIP 108061 / JCM 11494 / NBRC 100937 / ID131577</strain>
    </source>
</reference>
<comment type="catalytic activity">
    <reaction evidence="4">
        <text>an aldehyde + NAD(+) + H2O = a carboxylate + NADH + 2 H(+)</text>
        <dbReference type="Rhea" id="RHEA:16185"/>
        <dbReference type="ChEBI" id="CHEBI:15377"/>
        <dbReference type="ChEBI" id="CHEBI:15378"/>
        <dbReference type="ChEBI" id="CHEBI:17478"/>
        <dbReference type="ChEBI" id="CHEBI:29067"/>
        <dbReference type="ChEBI" id="CHEBI:57540"/>
        <dbReference type="ChEBI" id="CHEBI:57945"/>
        <dbReference type="EC" id="1.2.1.3"/>
    </reaction>
</comment>
<protein>
    <recommendedName>
        <fullName evidence="3">aldehyde dehydrogenase (NAD(+))</fullName>
        <ecNumber evidence="3">1.2.1.3</ecNumber>
    </recommendedName>
</protein>
<dbReference type="EC" id="1.2.1.3" evidence="3"/>
<proteinExistence type="inferred from homology"/>
<feature type="domain" description="Aldehyde dehydrogenase" evidence="7">
    <location>
        <begin position="20"/>
        <end position="470"/>
    </location>
</feature>
<keyword evidence="9" id="KW-1185">Reference proteome</keyword>
<dbReference type="AlphaFoldDB" id="D3F4G3"/>
<dbReference type="InterPro" id="IPR016163">
    <property type="entry name" value="Ald_DH_C"/>
</dbReference>
<organism evidence="8 9">
    <name type="scientific">Conexibacter woesei (strain DSM 14684 / CCUG 47730 / CIP 108061 / JCM 11494 / NBRC 100937 / ID131577)</name>
    <dbReference type="NCBI Taxonomy" id="469383"/>
    <lineage>
        <taxon>Bacteria</taxon>
        <taxon>Bacillati</taxon>
        <taxon>Actinomycetota</taxon>
        <taxon>Thermoleophilia</taxon>
        <taxon>Solirubrobacterales</taxon>
        <taxon>Conexibacteraceae</taxon>
        <taxon>Conexibacter</taxon>
    </lineage>
</organism>
<reference evidence="9" key="2">
    <citation type="submission" date="2010-01" db="EMBL/GenBank/DDBJ databases">
        <title>The complete genome of Conexibacter woesei DSM 14684.</title>
        <authorList>
            <consortium name="US DOE Joint Genome Institute (JGI-PGF)"/>
            <person name="Lucas S."/>
            <person name="Copeland A."/>
            <person name="Lapidus A."/>
            <person name="Glavina del Rio T."/>
            <person name="Dalin E."/>
            <person name="Tice H."/>
            <person name="Bruce D."/>
            <person name="Goodwin L."/>
            <person name="Pitluck S."/>
            <person name="Kyrpides N."/>
            <person name="Mavromatis K."/>
            <person name="Ivanova N."/>
            <person name="Mikhailova N."/>
            <person name="Chertkov O."/>
            <person name="Brettin T."/>
            <person name="Detter J.C."/>
            <person name="Han C."/>
            <person name="Larimer F."/>
            <person name="Land M."/>
            <person name="Hauser L."/>
            <person name="Markowitz V."/>
            <person name="Cheng J.-F."/>
            <person name="Hugenholtz P."/>
            <person name="Woyke T."/>
            <person name="Wu D."/>
            <person name="Pukall R."/>
            <person name="Steenblock K."/>
            <person name="Schneider S."/>
            <person name="Klenk H.-P."/>
            <person name="Eisen J.A."/>
        </authorList>
    </citation>
    <scope>NUCLEOTIDE SEQUENCE [LARGE SCALE GENOMIC DNA]</scope>
    <source>
        <strain evidence="9">DSM 14684 / CIP 108061 / JCM 11494 / NBRC 100937 / ID131577</strain>
    </source>
</reference>
<gene>
    <name evidence="8" type="ordered locus">Cwoe_2110</name>
</gene>
<dbReference type="FunFam" id="3.40.605.10:FF:000007">
    <property type="entry name" value="NAD/NADP-dependent betaine aldehyde dehydrogenase"/>
    <property type="match status" value="1"/>
</dbReference>
<keyword evidence="2 6" id="KW-0560">Oxidoreductase</keyword>
<evidence type="ECO:0000313" key="9">
    <source>
        <dbReference type="Proteomes" id="UP000008229"/>
    </source>
</evidence>
<evidence type="ECO:0000313" key="8">
    <source>
        <dbReference type="EMBL" id="ADB50535.1"/>
    </source>
</evidence>
<dbReference type="PANTHER" id="PTHR42804:SF1">
    <property type="entry name" value="ALDEHYDE DEHYDROGENASE-RELATED"/>
    <property type="match status" value="1"/>
</dbReference>
<feature type="active site" evidence="5">
    <location>
        <position position="251"/>
    </location>
</feature>
<evidence type="ECO:0000256" key="3">
    <source>
        <dbReference type="ARBA" id="ARBA00024226"/>
    </source>
</evidence>
<sequence length="476" mass="50245">MSTIEATRHLHIGGEPVAPSSDETIEVLDPATGRPIATVPAAGAEDVERAVAAAARAFEEWRWSTPAERADVLLRLADALGAAVPELGELESRNTGKPLAAARGEIAGVVDNLRFFAGAARCLHGPVVGEYKRDFTTMIRREPIGVVGLITPWNYPLNMAIWKLGPALACGNTCVLKPSELTPLTTLRLAEIAADIIPPGVLNVITGTGEVAGAAIVEHPLVRLISLTGDTATGRAVARAAAQRLKRVHLELGGKAPVVVLDDADPQAVAQCLRGASFWNAGQDCTAATRVIAGAKVYDELLGELATAAASLKVGAPGVDDVEMGPLISRGQQERVLGFIERAGGEVVTGGGSRDTGFFVEPTVVANVGQQDEIVQREIFGPVVTVQRADSAEEAIRMANDVPYGLSASIWSRDVGRALDAVRRLEFGTVWVNDHITFVSEMPHGGFKESGYGKDLSMYALEDFSNVKNVMARLGA</sequence>
<dbReference type="GO" id="GO:0004029">
    <property type="term" value="F:aldehyde dehydrogenase (NAD+) activity"/>
    <property type="evidence" value="ECO:0007669"/>
    <property type="project" value="UniProtKB-EC"/>
</dbReference>
<comment type="similarity">
    <text evidence="1 6">Belongs to the aldehyde dehydrogenase family.</text>
</comment>
<dbReference type="InterPro" id="IPR016161">
    <property type="entry name" value="Ald_DH/histidinol_DH"/>
</dbReference>
<dbReference type="InterPro" id="IPR016162">
    <property type="entry name" value="Ald_DH_N"/>
</dbReference>
<dbReference type="eggNOG" id="COG1012">
    <property type="taxonomic scope" value="Bacteria"/>
</dbReference>
<evidence type="ECO:0000256" key="2">
    <source>
        <dbReference type="ARBA" id="ARBA00023002"/>
    </source>
</evidence>
<accession>D3F4G3</accession>
<dbReference type="PANTHER" id="PTHR42804">
    <property type="entry name" value="ALDEHYDE DEHYDROGENASE"/>
    <property type="match status" value="1"/>
</dbReference>
<evidence type="ECO:0000259" key="7">
    <source>
        <dbReference type="Pfam" id="PF00171"/>
    </source>
</evidence>
<dbReference type="Gene3D" id="3.40.309.10">
    <property type="entry name" value="Aldehyde Dehydrogenase, Chain A, domain 2"/>
    <property type="match status" value="1"/>
</dbReference>
<evidence type="ECO:0000256" key="1">
    <source>
        <dbReference type="ARBA" id="ARBA00009986"/>
    </source>
</evidence>
<dbReference type="HOGENOM" id="CLU_005391_5_1_11"/>
<evidence type="ECO:0000256" key="6">
    <source>
        <dbReference type="RuleBase" id="RU003345"/>
    </source>
</evidence>